<dbReference type="AlphaFoldDB" id="A0A2I2GBF0"/>
<comment type="caution">
    <text evidence="1">The sequence shown here is derived from an EMBL/GenBank/DDBJ whole genome shotgun (WGS) entry which is preliminary data.</text>
</comment>
<evidence type="ECO:0000313" key="1">
    <source>
        <dbReference type="EMBL" id="PLB50191.1"/>
    </source>
</evidence>
<evidence type="ECO:0000313" key="2">
    <source>
        <dbReference type="Proteomes" id="UP000234275"/>
    </source>
</evidence>
<protein>
    <submittedName>
        <fullName evidence="1">Uncharacterized protein</fullName>
    </submittedName>
</protein>
<reference evidence="1 2" key="1">
    <citation type="submission" date="2016-12" db="EMBL/GenBank/DDBJ databases">
        <title>The genomes of Aspergillus section Nigri reveals drivers in fungal speciation.</title>
        <authorList>
            <consortium name="DOE Joint Genome Institute"/>
            <person name="Vesth T.C."/>
            <person name="Nybo J."/>
            <person name="Theobald S."/>
            <person name="Brandl J."/>
            <person name="Frisvad J.C."/>
            <person name="Nielsen K.F."/>
            <person name="Lyhne E.K."/>
            <person name="Kogle M.E."/>
            <person name="Kuo A."/>
            <person name="Riley R."/>
            <person name="Clum A."/>
            <person name="Nolan M."/>
            <person name="Lipzen A."/>
            <person name="Salamov A."/>
            <person name="Henrissat B."/>
            <person name="Wiebenga A."/>
            <person name="De Vries R.P."/>
            <person name="Grigoriev I.V."/>
            <person name="Mortensen U.H."/>
            <person name="Andersen M.R."/>
            <person name="Baker S.E."/>
        </authorList>
    </citation>
    <scope>NUCLEOTIDE SEQUENCE [LARGE SCALE GENOMIC DNA]</scope>
    <source>
        <strain evidence="1 2">IBT 23096</strain>
    </source>
</reference>
<gene>
    <name evidence="1" type="ORF">P170DRAFT_138507</name>
</gene>
<dbReference type="VEuPathDB" id="FungiDB:P170DRAFT_138507"/>
<accession>A0A2I2GBF0</accession>
<sequence length="94" mass="11210">MNLKPYLVPTCPRPRLLGIQLILYTYLWTRTQHSKNQHMHHYFYQPGSRIHTYLSTGFRPILTFFLYRSTNDFTLLMRGTRRPSGPGPCIRIVR</sequence>
<dbReference type="EMBL" id="MSFO01000003">
    <property type="protein sequence ID" value="PLB50191.1"/>
    <property type="molecule type" value="Genomic_DNA"/>
</dbReference>
<name>A0A2I2GBF0_9EURO</name>
<organism evidence="1 2">
    <name type="scientific">Aspergillus steynii IBT 23096</name>
    <dbReference type="NCBI Taxonomy" id="1392250"/>
    <lineage>
        <taxon>Eukaryota</taxon>
        <taxon>Fungi</taxon>
        <taxon>Dikarya</taxon>
        <taxon>Ascomycota</taxon>
        <taxon>Pezizomycotina</taxon>
        <taxon>Eurotiomycetes</taxon>
        <taxon>Eurotiomycetidae</taxon>
        <taxon>Eurotiales</taxon>
        <taxon>Aspergillaceae</taxon>
        <taxon>Aspergillus</taxon>
        <taxon>Aspergillus subgen. Circumdati</taxon>
    </lineage>
</organism>
<dbReference type="Proteomes" id="UP000234275">
    <property type="component" value="Unassembled WGS sequence"/>
</dbReference>
<dbReference type="RefSeq" id="XP_024705493.1">
    <property type="nucleotide sequence ID" value="XM_024842451.1"/>
</dbReference>
<dbReference type="GeneID" id="36550148"/>
<proteinExistence type="predicted"/>
<keyword evidence="2" id="KW-1185">Reference proteome</keyword>